<keyword evidence="3" id="KW-0408">Iron</keyword>
<keyword evidence="2" id="KW-0378">Hydrolase</keyword>
<dbReference type="Proteomes" id="UP000181860">
    <property type="component" value="Unassembled WGS sequence"/>
</dbReference>
<organism evidence="8 10">
    <name type="scientific">Lactobacillus kefiranofaciens</name>
    <dbReference type="NCBI Taxonomy" id="267818"/>
    <lineage>
        <taxon>Bacteria</taxon>
        <taxon>Bacillati</taxon>
        <taxon>Bacillota</taxon>
        <taxon>Bacilli</taxon>
        <taxon>Lactobacillales</taxon>
        <taxon>Lactobacillaceae</taxon>
        <taxon>Lactobacillus</taxon>
    </lineage>
</organism>
<dbReference type="AlphaFoldDB" id="A0AAX3UFG7"/>
<keyword evidence="9" id="KW-1185">Reference proteome</keyword>
<dbReference type="InterPro" id="IPR012365">
    <property type="entry name" value="Pesteras_lmo2642"/>
</dbReference>
<keyword evidence="1" id="KW-0479">Metal-binding</keyword>
<dbReference type="PANTHER" id="PTHR42988:SF2">
    <property type="entry name" value="CYCLIC NUCLEOTIDE PHOSPHODIESTERASE CBUA0032-RELATED"/>
    <property type="match status" value="1"/>
</dbReference>
<dbReference type="InterPro" id="IPR004843">
    <property type="entry name" value="Calcineurin-like_PHP"/>
</dbReference>
<evidence type="ECO:0000259" key="5">
    <source>
        <dbReference type="Pfam" id="PF00149"/>
    </source>
</evidence>
<evidence type="ECO:0000256" key="1">
    <source>
        <dbReference type="ARBA" id="ARBA00022723"/>
    </source>
</evidence>
<dbReference type="InterPro" id="IPR050884">
    <property type="entry name" value="CNP_phosphodiesterase-III"/>
</dbReference>
<evidence type="ECO:0000313" key="9">
    <source>
        <dbReference type="Proteomes" id="UP000181860"/>
    </source>
</evidence>
<dbReference type="EMBL" id="CP123735">
    <property type="protein sequence ID" value="WGO86412.1"/>
    <property type="molecule type" value="Genomic_DNA"/>
</dbReference>
<evidence type="ECO:0000313" key="8">
    <source>
        <dbReference type="EMBL" id="WGO86412.1"/>
    </source>
</evidence>
<dbReference type="SUPFAM" id="SSF56300">
    <property type="entry name" value="Metallo-dependent phosphatases"/>
    <property type="match status" value="1"/>
</dbReference>
<proteinExistence type="inferred from homology"/>
<name>A0AAX3UFG7_9LACO</name>
<dbReference type="Proteomes" id="UP001242513">
    <property type="component" value="Chromosome"/>
</dbReference>
<evidence type="ECO:0000259" key="6">
    <source>
        <dbReference type="Pfam" id="PF17839"/>
    </source>
</evidence>
<dbReference type="Pfam" id="PF17839">
    <property type="entry name" value="CNP_C_terminal"/>
    <property type="match status" value="1"/>
</dbReference>
<dbReference type="InterPro" id="IPR029052">
    <property type="entry name" value="Metallo-depent_PP-like"/>
</dbReference>
<gene>
    <name evidence="8" type="ORF">QEJ78_02795</name>
    <name evidence="7" type="ORF">SAMN02983011_00827</name>
</gene>
<feature type="domain" description="Cyclic nucleotide phosphodiesterase C-terminal" evidence="6">
    <location>
        <begin position="317"/>
        <end position="400"/>
    </location>
</feature>
<dbReference type="EMBL" id="FMXC01000006">
    <property type="protein sequence ID" value="SDA48320.1"/>
    <property type="molecule type" value="Genomic_DNA"/>
</dbReference>
<evidence type="ECO:0000313" key="10">
    <source>
        <dbReference type="Proteomes" id="UP001242513"/>
    </source>
</evidence>
<reference evidence="7 9" key="1">
    <citation type="submission" date="2016-10" db="EMBL/GenBank/DDBJ databases">
        <authorList>
            <person name="Varghese N."/>
            <person name="Submissions S."/>
        </authorList>
    </citation>
    <scope>NUCLEOTIDE SEQUENCE [LARGE SCALE GENOMIC DNA]</scope>
    <source>
        <strain evidence="7 9">ATCC 43761</strain>
    </source>
</reference>
<sequence length="416" mass="47890">MTTKFITKDRDARLYLISDTHLIANELHDDGIAFQHMRDTSAGKDLDYQEIALTAFTRMLLKKKPTALIITGDLTFNGEKASAERLHKIFAPLLKAGIHLFTIPGNHDIFDGWARKFENDKELYAAQISPFDWKRIFSDGYQNSINTDPTSLSYSVNLNKKYHLVFLDTNIYGQHESNASPTTNGELSMQQLEWLAVDLAKARSNNQHSLLFMHHNLYDHNKIIHGGYTLDNAGDLRKLCNQYHVAAVFSGHIHAQNIIRGDSECLTPDIATSCFCMTDQGYGIIDISIDQLSYQRYSFTMSPYLTDNEKSQLPQKAFQKYLADIFDFTNRSQMSWLYREVTNPKEQKEIIDFIDQLNWNFFVGKSNYSSAQRQKLKAKTAYQLITQKLPEMKAYLDTLLAVNENSWKLKLDFKDE</sequence>
<dbReference type="GO" id="GO:0046872">
    <property type="term" value="F:metal ion binding"/>
    <property type="evidence" value="ECO:0007669"/>
    <property type="project" value="UniProtKB-KW"/>
</dbReference>
<evidence type="ECO:0000256" key="4">
    <source>
        <dbReference type="ARBA" id="ARBA00025742"/>
    </source>
</evidence>
<evidence type="ECO:0000313" key="7">
    <source>
        <dbReference type="EMBL" id="SDA48320.1"/>
    </source>
</evidence>
<comment type="similarity">
    <text evidence="4">Belongs to the cyclic nucleotide phosphodiesterase class-III family.</text>
</comment>
<evidence type="ECO:0000256" key="3">
    <source>
        <dbReference type="ARBA" id="ARBA00023004"/>
    </source>
</evidence>
<evidence type="ECO:0000256" key="2">
    <source>
        <dbReference type="ARBA" id="ARBA00022801"/>
    </source>
</evidence>
<reference evidence="8" key="3">
    <citation type="submission" date="2023-04" db="EMBL/GenBank/DDBJ databases">
        <authorList>
            <person name="Wang Y."/>
        </authorList>
    </citation>
    <scope>NUCLEOTIDE SEQUENCE</scope>
    <source>
        <strain evidence="8">ZW18</strain>
    </source>
</reference>
<reference evidence="8" key="2">
    <citation type="journal article" date="2022" name="Food Funct.">
        <title>Lactobacillus kefiranofaciens ZW18 from Kefir enhances the anti-tumor effect of anti-programmed cell death 1 (PD-1) immunotherapy by modulating the gut microbiota.</title>
        <authorList>
            <person name="Zhao J."/>
            <person name="Wang Y."/>
            <person name="Wang J."/>
            <person name="Lv M."/>
            <person name="Zhou C."/>
            <person name="Jia L."/>
            <person name="Geng W."/>
        </authorList>
    </citation>
    <scope>NUCLEOTIDE SEQUENCE</scope>
    <source>
        <strain evidence="8">ZW18</strain>
    </source>
</reference>
<dbReference type="RefSeq" id="WP_013854055.1">
    <property type="nucleotide sequence ID" value="NZ_CP123735.1"/>
</dbReference>
<accession>A0AAX3UFG7</accession>
<protein>
    <submittedName>
        <fullName evidence="7">3',5'-cyclic AMP phosphodiesterase CpdA</fullName>
    </submittedName>
    <submittedName>
        <fullName evidence="8">Metallophosphoesterase</fullName>
    </submittedName>
</protein>
<dbReference type="PIRSF" id="PIRSF034890">
    <property type="entry name" value="Pesteras_lmo2642"/>
    <property type="match status" value="1"/>
</dbReference>
<feature type="domain" description="Calcineurin-like phosphoesterase" evidence="5">
    <location>
        <begin position="13"/>
        <end position="255"/>
    </location>
</feature>
<dbReference type="Gene3D" id="3.60.21.10">
    <property type="match status" value="1"/>
</dbReference>
<dbReference type="Pfam" id="PF00149">
    <property type="entry name" value="Metallophos"/>
    <property type="match status" value="1"/>
</dbReference>
<dbReference type="GO" id="GO:0016787">
    <property type="term" value="F:hydrolase activity"/>
    <property type="evidence" value="ECO:0007669"/>
    <property type="project" value="UniProtKB-KW"/>
</dbReference>
<dbReference type="InterPro" id="IPR040869">
    <property type="entry name" value="CNP_C"/>
</dbReference>
<dbReference type="PANTHER" id="PTHR42988">
    <property type="entry name" value="PHOSPHOHYDROLASE"/>
    <property type="match status" value="1"/>
</dbReference>